<dbReference type="AlphaFoldDB" id="K5BKZ7"/>
<protein>
    <submittedName>
        <fullName evidence="2">Uncharacterized protein</fullName>
    </submittedName>
</protein>
<evidence type="ECO:0000313" key="2">
    <source>
        <dbReference type="EMBL" id="EKF25734.1"/>
    </source>
</evidence>
<dbReference type="Proteomes" id="UP000006265">
    <property type="component" value="Unassembled WGS sequence"/>
</dbReference>
<comment type="caution">
    <text evidence="2">The sequence shown here is derived from an EMBL/GenBank/DDBJ whole genome shotgun (WGS) entry which is preliminary data.</text>
</comment>
<sequence length="40" mass="4144">MATATSFPDAAAGGAPGPARRRDLGGSVVDERCRRLSIRT</sequence>
<organism evidence="2 3">
    <name type="scientific">Mycolicibacterium hassiacum (strain DSM 44199 / CIP 105218 / JCM 12690 / 3849)</name>
    <name type="common">Mycobacterium hassiacum</name>
    <dbReference type="NCBI Taxonomy" id="1122247"/>
    <lineage>
        <taxon>Bacteria</taxon>
        <taxon>Bacillati</taxon>
        <taxon>Actinomycetota</taxon>
        <taxon>Actinomycetes</taxon>
        <taxon>Mycobacteriales</taxon>
        <taxon>Mycobacteriaceae</taxon>
        <taxon>Mycolicibacterium</taxon>
    </lineage>
</organism>
<name>K5BKZ7_MYCHD</name>
<keyword evidence="3" id="KW-1185">Reference proteome</keyword>
<proteinExistence type="predicted"/>
<feature type="region of interest" description="Disordered" evidence="1">
    <location>
        <begin position="1"/>
        <end position="26"/>
    </location>
</feature>
<accession>K5BKZ7</accession>
<dbReference type="EMBL" id="AMRA01000009">
    <property type="protein sequence ID" value="EKF25734.1"/>
    <property type="molecule type" value="Genomic_DNA"/>
</dbReference>
<reference evidence="2 3" key="1">
    <citation type="journal article" date="2012" name="J. Bacteriol.">
        <title>Genome sequence of Mycobacterium hassiacum DSM 44199, a rare source of heat-stable mycobacterial proteins.</title>
        <authorList>
            <person name="Tiago I."/>
            <person name="Maranha A."/>
            <person name="Mendes V."/>
            <person name="Alarico S."/>
            <person name="Moynihan P.J."/>
            <person name="Clarke A.J."/>
            <person name="Macedo-Ribeiro S."/>
            <person name="Pereira P.J."/>
            <person name="Empadinhas N."/>
        </authorList>
    </citation>
    <scope>NUCLEOTIDE SEQUENCE [LARGE SCALE GENOMIC DNA]</scope>
    <source>
        <strain evidence="3">DSM 44199 / CIP 105218 / JCM 12690 / 3849</strain>
    </source>
</reference>
<evidence type="ECO:0000256" key="1">
    <source>
        <dbReference type="SAM" id="MobiDB-lite"/>
    </source>
</evidence>
<evidence type="ECO:0000313" key="3">
    <source>
        <dbReference type="Proteomes" id="UP000006265"/>
    </source>
</evidence>
<gene>
    <name evidence="2" type="ORF">C731_0222</name>
</gene>